<keyword evidence="2" id="KW-0132">Cell division</keyword>
<evidence type="ECO:0000256" key="5">
    <source>
        <dbReference type="ARBA" id="ARBA00022960"/>
    </source>
</evidence>
<proteinExistence type="predicted"/>
<feature type="domain" description="Mur ligase N-terminal catalytic" evidence="9">
    <location>
        <begin position="18"/>
        <end position="116"/>
    </location>
</feature>
<dbReference type="SUPFAM" id="SSF51984">
    <property type="entry name" value="MurCD N-terminal domain"/>
    <property type="match status" value="1"/>
</dbReference>
<dbReference type="InterPro" id="IPR004101">
    <property type="entry name" value="Mur_ligase_C"/>
</dbReference>
<evidence type="ECO:0000259" key="10">
    <source>
        <dbReference type="Pfam" id="PF02875"/>
    </source>
</evidence>
<keyword evidence="5" id="KW-0133">Cell shape</keyword>
<dbReference type="RefSeq" id="WP_353982327.1">
    <property type="nucleotide sequence ID" value="NZ_JBEWLY010000001.1"/>
</dbReference>
<evidence type="ECO:0000256" key="3">
    <source>
        <dbReference type="ARBA" id="ARBA00022741"/>
    </source>
</evidence>
<dbReference type="PANTHER" id="PTHR43445">
    <property type="entry name" value="UDP-N-ACETYLMURAMATE--L-ALANINE LIGASE-RELATED"/>
    <property type="match status" value="1"/>
</dbReference>
<dbReference type="InterPro" id="IPR036565">
    <property type="entry name" value="Mur-like_cat_sf"/>
</dbReference>
<keyword evidence="1 12" id="KW-0436">Ligase</keyword>
<evidence type="ECO:0000259" key="9">
    <source>
        <dbReference type="Pfam" id="PF01225"/>
    </source>
</evidence>
<dbReference type="PANTHER" id="PTHR43445:SF3">
    <property type="entry name" value="UDP-N-ACETYLMURAMATE--L-ALANINE LIGASE"/>
    <property type="match status" value="1"/>
</dbReference>
<reference evidence="12 13" key="1">
    <citation type="submission" date="2024-07" db="EMBL/GenBank/DDBJ databases">
        <title>Novosphingobium kalidii RD2P27.</title>
        <authorList>
            <person name="Sun J.-Q."/>
        </authorList>
    </citation>
    <scope>NUCLEOTIDE SEQUENCE [LARGE SCALE GENOMIC DNA]</scope>
    <source>
        <strain evidence="12 13">RD2P27</strain>
    </source>
</reference>
<protein>
    <submittedName>
        <fullName evidence="12">Mur ligase family protein</fullName>
    </submittedName>
</protein>
<gene>
    <name evidence="12" type="ORF">ABVV53_00325</name>
</gene>
<evidence type="ECO:0000256" key="7">
    <source>
        <dbReference type="ARBA" id="ARBA00023306"/>
    </source>
</evidence>
<keyword evidence="7" id="KW-0131">Cell cycle</keyword>
<dbReference type="Pfam" id="PF01225">
    <property type="entry name" value="Mur_ligase"/>
    <property type="match status" value="1"/>
</dbReference>
<organism evidence="12 13">
    <name type="scientific">Novosphingobium kalidii</name>
    <dbReference type="NCBI Taxonomy" id="3230299"/>
    <lineage>
        <taxon>Bacteria</taxon>
        <taxon>Pseudomonadati</taxon>
        <taxon>Pseudomonadota</taxon>
        <taxon>Alphaproteobacteria</taxon>
        <taxon>Sphingomonadales</taxon>
        <taxon>Sphingomonadaceae</taxon>
        <taxon>Novosphingobium</taxon>
    </lineage>
</organism>
<evidence type="ECO:0000256" key="1">
    <source>
        <dbReference type="ARBA" id="ARBA00022598"/>
    </source>
</evidence>
<dbReference type="Gene3D" id="3.40.1190.10">
    <property type="entry name" value="Mur-like, catalytic domain"/>
    <property type="match status" value="1"/>
</dbReference>
<dbReference type="EMBL" id="JBEWLY010000001">
    <property type="protein sequence ID" value="MET1753917.1"/>
    <property type="molecule type" value="Genomic_DNA"/>
</dbReference>
<dbReference type="Pfam" id="PF08245">
    <property type="entry name" value="Mur_ligase_M"/>
    <property type="match status" value="1"/>
</dbReference>
<dbReference type="SUPFAM" id="SSF53623">
    <property type="entry name" value="MurD-like peptide ligases, catalytic domain"/>
    <property type="match status" value="1"/>
</dbReference>
<evidence type="ECO:0000256" key="4">
    <source>
        <dbReference type="ARBA" id="ARBA00022840"/>
    </source>
</evidence>
<feature type="domain" description="Mur ligase C-terminal" evidence="10">
    <location>
        <begin position="327"/>
        <end position="460"/>
    </location>
</feature>
<dbReference type="Gene3D" id="3.90.190.20">
    <property type="entry name" value="Mur ligase, C-terminal domain"/>
    <property type="match status" value="1"/>
</dbReference>
<dbReference type="Proteomes" id="UP001548713">
    <property type="component" value="Unassembled WGS sequence"/>
</dbReference>
<evidence type="ECO:0000313" key="12">
    <source>
        <dbReference type="EMBL" id="MET1753917.1"/>
    </source>
</evidence>
<dbReference type="InterPro" id="IPR013221">
    <property type="entry name" value="Mur_ligase_cen"/>
</dbReference>
<keyword evidence="4" id="KW-0067">ATP-binding</keyword>
<feature type="domain" description="Mur ligase central" evidence="11">
    <location>
        <begin position="124"/>
        <end position="303"/>
    </location>
</feature>
<dbReference type="InterPro" id="IPR050061">
    <property type="entry name" value="MurCDEF_pg_biosynth"/>
</dbReference>
<dbReference type="Gene3D" id="3.40.50.720">
    <property type="entry name" value="NAD(P)-binding Rossmann-like Domain"/>
    <property type="match status" value="1"/>
</dbReference>
<accession>A0ABV2CWD5</accession>
<dbReference type="InterPro" id="IPR000713">
    <property type="entry name" value="Mur_ligase_N"/>
</dbReference>
<dbReference type="GO" id="GO:0016874">
    <property type="term" value="F:ligase activity"/>
    <property type="evidence" value="ECO:0007669"/>
    <property type="project" value="UniProtKB-KW"/>
</dbReference>
<comment type="caution">
    <text evidence="12">The sequence shown here is derived from an EMBL/GenBank/DDBJ whole genome shotgun (WGS) entry which is preliminary data.</text>
</comment>
<evidence type="ECO:0000256" key="2">
    <source>
        <dbReference type="ARBA" id="ARBA00022618"/>
    </source>
</evidence>
<evidence type="ECO:0000256" key="8">
    <source>
        <dbReference type="ARBA" id="ARBA00023316"/>
    </source>
</evidence>
<keyword evidence="6" id="KW-0573">Peptidoglycan synthesis</keyword>
<dbReference type="Pfam" id="PF02875">
    <property type="entry name" value="Mur_ligase_C"/>
    <property type="match status" value="1"/>
</dbReference>
<keyword evidence="8" id="KW-0961">Cell wall biogenesis/degradation</keyword>
<evidence type="ECO:0000313" key="13">
    <source>
        <dbReference type="Proteomes" id="UP001548713"/>
    </source>
</evidence>
<dbReference type="InterPro" id="IPR036615">
    <property type="entry name" value="Mur_ligase_C_dom_sf"/>
</dbReference>
<keyword evidence="13" id="KW-1185">Reference proteome</keyword>
<name>A0ABV2CWD5_9SPHN</name>
<evidence type="ECO:0000259" key="11">
    <source>
        <dbReference type="Pfam" id="PF08245"/>
    </source>
</evidence>
<evidence type="ECO:0000256" key="6">
    <source>
        <dbReference type="ARBA" id="ARBA00022984"/>
    </source>
</evidence>
<dbReference type="SUPFAM" id="SSF53244">
    <property type="entry name" value="MurD-like peptide ligases, peptide-binding domain"/>
    <property type="match status" value="1"/>
</dbReference>
<sequence length="476" mass="49628">MTASTVATGSLTTRPWFFCGIGGSGMLPLAMILRGLGASVSGSDRSRDQGRSTAKFAWLESKGIALYPQDGSGVTSSEQVLVASAAVEDTVPEVMQAKALGCERMSRAQLLACLFNAAPRSVAVGGTSGKSTVTSMIGWILTDTGRNPTIMNGAVMKNFVAPDAPFASARVGEGEMFVSEVDESDGSIALYRPEVAVLGNVSLDHKSLEELRDLFGNFLGAAKTAVVNLDDAESAGLAPRAAQLLSFGIDSPQAMIGVEPGSVVQWADAIEARILDRRVGTAHHLTLNQPGRHNLYNALAALAGSAALGVPLGDAVASLGSFAGLARRFDVIGTSARGVTVIDDFGHNPDKVSATLTTLKAHPGRVIAFFQPHGYGPLRQMGAELAETFARMLGGDDVVIVCDPVYFGGTVDRSEGSERLVERIRAAGGHAEHIASREACGVRIAAIAQDGDRVVVMGARDDTLTTFATELLAKMA</sequence>
<keyword evidence="3" id="KW-0547">Nucleotide-binding</keyword>